<comment type="similarity">
    <text evidence="2">Belongs to the eukaryotic RPA49/POLR1E RNA polymerase subunit family.</text>
</comment>
<evidence type="ECO:0000256" key="5">
    <source>
        <dbReference type="ARBA" id="ARBA00023242"/>
    </source>
</evidence>
<dbReference type="GO" id="GO:0006351">
    <property type="term" value="P:DNA-templated transcription"/>
    <property type="evidence" value="ECO:0007669"/>
    <property type="project" value="InterPro"/>
</dbReference>
<reference evidence="6" key="1">
    <citation type="journal article" date="2019" name="bioRxiv">
        <title>The Genome of the Zebra Mussel, Dreissena polymorpha: A Resource for Invasive Species Research.</title>
        <authorList>
            <person name="McCartney M.A."/>
            <person name="Auch B."/>
            <person name="Kono T."/>
            <person name="Mallez S."/>
            <person name="Zhang Y."/>
            <person name="Obille A."/>
            <person name="Becker A."/>
            <person name="Abrahante J.E."/>
            <person name="Garbe J."/>
            <person name="Badalamenti J.P."/>
            <person name="Herman A."/>
            <person name="Mangelson H."/>
            <person name="Liachko I."/>
            <person name="Sullivan S."/>
            <person name="Sone E.D."/>
            <person name="Koren S."/>
            <person name="Silverstein K.A.T."/>
            <person name="Beckman K.B."/>
            <person name="Gohl D.M."/>
        </authorList>
    </citation>
    <scope>NUCLEOTIDE SEQUENCE</scope>
    <source>
        <strain evidence="6">Duluth1</strain>
        <tissue evidence="6">Whole animal</tissue>
    </source>
</reference>
<comment type="caution">
    <text evidence="6">The sequence shown here is derived from an EMBL/GenBank/DDBJ whole genome shotgun (WGS) entry which is preliminary data.</text>
</comment>
<dbReference type="GO" id="GO:0003677">
    <property type="term" value="F:DNA binding"/>
    <property type="evidence" value="ECO:0007669"/>
    <property type="project" value="InterPro"/>
</dbReference>
<reference evidence="6" key="2">
    <citation type="submission" date="2020-11" db="EMBL/GenBank/DDBJ databases">
        <authorList>
            <person name="McCartney M.A."/>
            <person name="Auch B."/>
            <person name="Kono T."/>
            <person name="Mallez S."/>
            <person name="Becker A."/>
            <person name="Gohl D.M."/>
            <person name="Silverstein K.A.T."/>
            <person name="Koren S."/>
            <person name="Bechman K.B."/>
            <person name="Herman A."/>
            <person name="Abrahante J.E."/>
            <person name="Garbe J."/>
        </authorList>
    </citation>
    <scope>NUCLEOTIDE SEQUENCE</scope>
    <source>
        <strain evidence="6">Duluth1</strain>
        <tissue evidence="6">Whole animal</tissue>
    </source>
</reference>
<gene>
    <name evidence="6" type="ORF">DPMN_112853</name>
</gene>
<organism evidence="6 7">
    <name type="scientific">Dreissena polymorpha</name>
    <name type="common">Zebra mussel</name>
    <name type="synonym">Mytilus polymorpha</name>
    <dbReference type="NCBI Taxonomy" id="45954"/>
    <lineage>
        <taxon>Eukaryota</taxon>
        <taxon>Metazoa</taxon>
        <taxon>Spiralia</taxon>
        <taxon>Lophotrochozoa</taxon>
        <taxon>Mollusca</taxon>
        <taxon>Bivalvia</taxon>
        <taxon>Autobranchia</taxon>
        <taxon>Heteroconchia</taxon>
        <taxon>Euheterodonta</taxon>
        <taxon>Imparidentia</taxon>
        <taxon>Neoheterodontei</taxon>
        <taxon>Myida</taxon>
        <taxon>Dreissenoidea</taxon>
        <taxon>Dreissenidae</taxon>
        <taxon>Dreissena</taxon>
    </lineage>
</organism>
<dbReference type="InterPro" id="IPR009668">
    <property type="entry name" value="RNA_pol-assoc_fac_A49-like"/>
</dbReference>
<dbReference type="Pfam" id="PF06870">
    <property type="entry name" value="RNA_pol_I_A49"/>
    <property type="match status" value="1"/>
</dbReference>
<keyword evidence="4" id="KW-0804">Transcription</keyword>
<proteinExistence type="inferred from homology"/>
<dbReference type="GO" id="GO:0005730">
    <property type="term" value="C:nucleolus"/>
    <property type="evidence" value="ECO:0007669"/>
    <property type="project" value="UniProtKB-SubCell"/>
</dbReference>
<dbReference type="EMBL" id="JAIWYP010000004">
    <property type="protein sequence ID" value="KAH3839423.1"/>
    <property type="molecule type" value="Genomic_DNA"/>
</dbReference>
<evidence type="ECO:0000256" key="3">
    <source>
        <dbReference type="ARBA" id="ARBA00022478"/>
    </source>
</evidence>
<evidence type="ECO:0000313" key="7">
    <source>
        <dbReference type="Proteomes" id="UP000828390"/>
    </source>
</evidence>
<keyword evidence="7" id="KW-1185">Reference proteome</keyword>
<evidence type="ECO:0008006" key="8">
    <source>
        <dbReference type="Google" id="ProtNLM"/>
    </source>
</evidence>
<keyword evidence="5" id="KW-0539">Nucleus</keyword>
<keyword evidence="3" id="KW-0240">DNA-directed RNA polymerase</keyword>
<dbReference type="OrthoDB" id="532500at2759"/>
<evidence type="ECO:0000256" key="2">
    <source>
        <dbReference type="ARBA" id="ARBA00009430"/>
    </source>
</evidence>
<dbReference type="AlphaFoldDB" id="A0A9D4KGH2"/>
<sequence length="404" mass="46058">MSVKITFTDDQRSGILGRFAVGCVNEGHQSQLKGRLLSHNNNTDVKTKNNRIMVADSPHMTYVGKNFGDRTLQRNNENVRYYLGILDEGSGKMRVVETSLFNMLPNITDEDEDKVPDGPSQSTYVEKFGNLVEAFGSKKKKQSFEKKHRNKLDEVEVKGFMSEDVQHGTEQRRSREEEKAAIQEQLQQLSALPVCNKEASRVELVYPIEEIVTSSELDLLQSFAENFFNSDGSKIKEWRESDSYSSYVLNHLSVMPMEETLRWNRSKLLTYLDCMIKLHNCNNTILNSAKLFPNIPSSLKNKLFDNFTVRVGKSRCKPSRLKDRLAAFILVLCLHIDEFTFDLDNIAKDLRIGVHRVQQILRAMGCSVVRRLKGGVESYDVKLALPLDFPRKHSKNAGSKGARK</sequence>
<accession>A0A9D4KGH2</accession>
<dbReference type="PANTHER" id="PTHR14440">
    <property type="entry name" value="DNA-DIRECTED RNA POLYMERASE I SUBUNIT RPA49"/>
    <property type="match status" value="1"/>
</dbReference>
<name>A0A9D4KGH2_DREPO</name>
<protein>
    <recommendedName>
        <fullName evidence="8">DNA-directed RNA polymerase I subunit RPA49</fullName>
    </recommendedName>
</protein>
<evidence type="ECO:0000256" key="4">
    <source>
        <dbReference type="ARBA" id="ARBA00023163"/>
    </source>
</evidence>
<evidence type="ECO:0000256" key="1">
    <source>
        <dbReference type="ARBA" id="ARBA00004604"/>
    </source>
</evidence>
<dbReference type="Proteomes" id="UP000828390">
    <property type="component" value="Unassembled WGS sequence"/>
</dbReference>
<evidence type="ECO:0000313" key="6">
    <source>
        <dbReference type="EMBL" id="KAH3839423.1"/>
    </source>
</evidence>
<dbReference type="GO" id="GO:0000428">
    <property type="term" value="C:DNA-directed RNA polymerase complex"/>
    <property type="evidence" value="ECO:0007669"/>
    <property type="project" value="UniProtKB-KW"/>
</dbReference>
<comment type="subcellular location">
    <subcellularLocation>
        <location evidence="1">Nucleus</location>
        <location evidence="1">Nucleolus</location>
    </subcellularLocation>
</comment>